<feature type="transmembrane region" description="Helical" evidence="6">
    <location>
        <begin position="251"/>
        <end position="273"/>
    </location>
</feature>
<evidence type="ECO:0000256" key="6">
    <source>
        <dbReference type="SAM" id="Phobius"/>
    </source>
</evidence>
<dbReference type="NCBIfam" id="TIGR00765">
    <property type="entry name" value="yihY_not_rbn"/>
    <property type="match status" value="1"/>
</dbReference>
<dbReference type="Proteomes" id="UP000051298">
    <property type="component" value="Unassembled WGS sequence"/>
</dbReference>
<organism evidence="7 8">
    <name type="scientific">Thalassobacter stenotrophicus</name>
    <dbReference type="NCBI Taxonomy" id="266809"/>
    <lineage>
        <taxon>Bacteria</taxon>
        <taxon>Pseudomonadati</taxon>
        <taxon>Pseudomonadota</taxon>
        <taxon>Alphaproteobacteria</taxon>
        <taxon>Rhodobacterales</taxon>
        <taxon>Roseobacteraceae</taxon>
        <taxon>Thalassobacter</taxon>
    </lineage>
</organism>
<keyword evidence="4 6" id="KW-1133">Transmembrane helix</keyword>
<dbReference type="RefSeq" id="WP_058124556.1">
    <property type="nucleotide sequence ID" value="NZ_CYRX01000033.1"/>
</dbReference>
<dbReference type="EMBL" id="CYRX01000033">
    <property type="protein sequence ID" value="CUH61993.1"/>
    <property type="molecule type" value="Genomic_DNA"/>
</dbReference>
<keyword evidence="3 6" id="KW-0812">Transmembrane</keyword>
<proteinExistence type="predicted"/>
<evidence type="ECO:0000256" key="1">
    <source>
        <dbReference type="ARBA" id="ARBA00004651"/>
    </source>
</evidence>
<feature type="transmembrane region" description="Helical" evidence="6">
    <location>
        <begin position="147"/>
        <end position="174"/>
    </location>
</feature>
<dbReference type="PANTHER" id="PTHR30213">
    <property type="entry name" value="INNER MEMBRANE PROTEIN YHJD"/>
    <property type="match status" value="1"/>
</dbReference>
<feature type="transmembrane region" description="Helical" evidence="6">
    <location>
        <begin position="186"/>
        <end position="206"/>
    </location>
</feature>
<dbReference type="PIRSF" id="PIRSF035875">
    <property type="entry name" value="RNase_BN"/>
    <property type="match status" value="1"/>
</dbReference>
<gene>
    <name evidence="7" type="ORF">THS5294_03307</name>
</gene>
<dbReference type="GO" id="GO:0005886">
    <property type="term" value="C:plasma membrane"/>
    <property type="evidence" value="ECO:0007669"/>
    <property type="project" value="UniProtKB-SubCell"/>
</dbReference>
<dbReference type="PANTHER" id="PTHR30213:SF0">
    <property type="entry name" value="UPF0761 MEMBRANE PROTEIN YIHY"/>
    <property type="match status" value="1"/>
</dbReference>
<keyword evidence="5 6" id="KW-0472">Membrane</keyword>
<accession>A0A0P1F352</accession>
<feature type="transmembrane region" description="Helical" evidence="6">
    <location>
        <begin position="218"/>
        <end position="239"/>
    </location>
</feature>
<dbReference type="Pfam" id="PF03631">
    <property type="entry name" value="Virul_fac_BrkB"/>
    <property type="match status" value="1"/>
</dbReference>
<evidence type="ECO:0000256" key="2">
    <source>
        <dbReference type="ARBA" id="ARBA00022475"/>
    </source>
</evidence>
<dbReference type="InterPro" id="IPR017039">
    <property type="entry name" value="Virul_fac_BrkB"/>
</dbReference>
<name>A0A0P1F352_9RHOB</name>
<evidence type="ECO:0000313" key="7">
    <source>
        <dbReference type="EMBL" id="CUH61993.1"/>
    </source>
</evidence>
<evidence type="ECO:0000256" key="5">
    <source>
        <dbReference type="ARBA" id="ARBA00023136"/>
    </source>
</evidence>
<reference evidence="7 8" key="1">
    <citation type="submission" date="2015-09" db="EMBL/GenBank/DDBJ databases">
        <authorList>
            <consortium name="Swine Surveillance"/>
        </authorList>
    </citation>
    <scope>NUCLEOTIDE SEQUENCE [LARGE SCALE GENOMIC DNA]</scope>
    <source>
        <strain evidence="7 8">CECT 5294</strain>
    </source>
</reference>
<protein>
    <recommendedName>
        <fullName evidence="9">YihY family inner membrane protein</fullName>
    </recommendedName>
</protein>
<keyword evidence="2" id="KW-1003">Cell membrane</keyword>
<dbReference type="AlphaFoldDB" id="A0A0P1F352"/>
<sequence length="298" mass="30915">MADMFDRATLDRLKRGALFVWALNTRLAEHRIALISAGVAFYGLLALFPAITAGLALGGLLIEPEQILAQVDLFTDIIPEDAIDIVMSQATAVAGGDGLGLEVAAWVGLGVALYSSSRGVAGLMQGLNAAHETTETRSFVAKTATRLGLTVALILGAVLGLSATLLVPAAVALLGPVIGFGPLGAVLVWGLMVIVILAGLTGLYRFGPTQPFATRASLRGAGVACVLWLAGSAVFAFYVGNFASYNQSFGALGGVTVLLTWFWLSAFIILLGAEVNALWNAPKSSDQTSHPAPSHEQP</sequence>
<feature type="transmembrane region" description="Helical" evidence="6">
    <location>
        <begin position="38"/>
        <end position="62"/>
    </location>
</feature>
<evidence type="ECO:0000256" key="4">
    <source>
        <dbReference type="ARBA" id="ARBA00022989"/>
    </source>
</evidence>
<comment type="subcellular location">
    <subcellularLocation>
        <location evidence="1">Cell membrane</location>
        <topology evidence="1">Multi-pass membrane protein</topology>
    </subcellularLocation>
</comment>
<evidence type="ECO:0000256" key="3">
    <source>
        <dbReference type="ARBA" id="ARBA00022692"/>
    </source>
</evidence>
<evidence type="ECO:0000313" key="8">
    <source>
        <dbReference type="Proteomes" id="UP000051298"/>
    </source>
</evidence>
<evidence type="ECO:0008006" key="9">
    <source>
        <dbReference type="Google" id="ProtNLM"/>
    </source>
</evidence>